<organism evidence="1">
    <name type="scientific">Eutreptiella gymnastica</name>
    <dbReference type="NCBI Taxonomy" id="73025"/>
    <lineage>
        <taxon>Eukaryota</taxon>
        <taxon>Discoba</taxon>
        <taxon>Euglenozoa</taxon>
        <taxon>Euglenida</taxon>
        <taxon>Spirocuta</taxon>
        <taxon>Euglenophyceae</taxon>
        <taxon>Eutreptiales</taxon>
        <taxon>Eutreptiaceae</taxon>
        <taxon>Eutreptiella</taxon>
    </lineage>
</organism>
<dbReference type="EMBL" id="HBGA01037031">
    <property type="protein sequence ID" value="CAD9002436.1"/>
    <property type="molecule type" value="Transcribed_RNA"/>
</dbReference>
<proteinExistence type="predicted"/>
<sequence length="370" mass="41395">MAFPFLPTNGTGVSSLQLAQARSNYPCVPNIKGQSEPSFSGTFDDLLAQTTNKAALQVQLKNKVKKCSCGKPCAFTLAVCNSCGRSLADTEISYTNNVFMGFIYGLKGLPVSLRYESEDFLCFDDLLAISSAHFNCIPTSVYLPDVRYVLKDPKAGLKLIQSMHDICWQIFVSQFYGNVEWRKKTFKGNPSPEELRPLVITGFNYPPSQYQLHLQFIVPPMMPTHFAMYQQGHHYTHKRFIPFEYIEQVLKLEQPLNQADSMSIGEIIHHFNTLGVEYDAIHSSCYQRYGASQAQLANYDPNDFGAIIVNGTAMYDLKNGAEIAGADVKVVQAADKMALQNYGRPYINSQPSTSYYSFAKKHACPTTLTK</sequence>
<dbReference type="SUPFAM" id="SSF54197">
    <property type="entry name" value="HIT-like"/>
    <property type="match status" value="1"/>
</dbReference>
<protein>
    <submittedName>
        <fullName evidence="1">Uncharacterized protein</fullName>
    </submittedName>
</protein>
<accession>A0A7S1I687</accession>
<gene>
    <name evidence="1" type="ORF">EGYM00392_LOCUS13520</name>
</gene>
<dbReference type="InterPro" id="IPR036265">
    <property type="entry name" value="HIT-like_sf"/>
</dbReference>
<dbReference type="AlphaFoldDB" id="A0A7S1I687"/>
<evidence type="ECO:0000313" key="1">
    <source>
        <dbReference type="EMBL" id="CAD9002436.1"/>
    </source>
</evidence>
<name>A0A7S1I687_9EUGL</name>
<reference evidence="1" key="1">
    <citation type="submission" date="2021-01" db="EMBL/GenBank/DDBJ databases">
        <authorList>
            <person name="Corre E."/>
            <person name="Pelletier E."/>
            <person name="Niang G."/>
            <person name="Scheremetjew M."/>
            <person name="Finn R."/>
            <person name="Kale V."/>
            <person name="Holt S."/>
            <person name="Cochrane G."/>
            <person name="Meng A."/>
            <person name="Brown T."/>
            <person name="Cohen L."/>
        </authorList>
    </citation>
    <scope>NUCLEOTIDE SEQUENCE</scope>
    <source>
        <strain evidence="1">NIES-381</strain>
    </source>
</reference>
<dbReference type="Gene3D" id="3.30.428.10">
    <property type="entry name" value="HIT-like"/>
    <property type="match status" value="1"/>
</dbReference>